<dbReference type="InterPro" id="IPR018193">
    <property type="entry name" value="Glyc_kinase_flavodox-like_fold"/>
</dbReference>
<dbReference type="GO" id="GO:0008887">
    <property type="term" value="F:glycerate kinase activity"/>
    <property type="evidence" value="ECO:0007669"/>
    <property type="project" value="InterPro"/>
</dbReference>
<accession>A0A553K297</accession>
<dbReference type="Gene3D" id="3.90.1510.10">
    <property type="entry name" value="Glycerate kinase, domain 2"/>
    <property type="match status" value="1"/>
</dbReference>
<keyword evidence="5" id="KW-1185">Reference proteome</keyword>
<dbReference type="InterPro" id="IPR004381">
    <property type="entry name" value="Glycerate_kinase"/>
</dbReference>
<evidence type="ECO:0000256" key="2">
    <source>
        <dbReference type="ARBA" id="ARBA00022679"/>
    </source>
</evidence>
<comment type="similarity">
    <text evidence="1">Belongs to the glycerate kinase type-1 family.</text>
</comment>
<protein>
    <submittedName>
        <fullName evidence="4">Glycerate kinase</fullName>
    </submittedName>
</protein>
<proteinExistence type="inferred from homology"/>
<dbReference type="Pfam" id="PF02595">
    <property type="entry name" value="Gly_kinase"/>
    <property type="match status" value="1"/>
</dbReference>
<dbReference type="Proteomes" id="UP000317638">
    <property type="component" value="Unassembled WGS sequence"/>
</dbReference>
<organism evidence="4 5">
    <name type="scientific">Tessaracoccus rhinocerotis</name>
    <dbReference type="NCBI Taxonomy" id="1689449"/>
    <lineage>
        <taxon>Bacteria</taxon>
        <taxon>Bacillati</taxon>
        <taxon>Actinomycetota</taxon>
        <taxon>Actinomycetes</taxon>
        <taxon>Propionibacteriales</taxon>
        <taxon>Propionibacteriaceae</taxon>
        <taxon>Tessaracoccus</taxon>
    </lineage>
</organism>
<dbReference type="EMBL" id="VKKG01000002">
    <property type="protein sequence ID" value="TRY18833.1"/>
    <property type="molecule type" value="Genomic_DNA"/>
</dbReference>
<dbReference type="PANTHER" id="PTHR21599:SF0">
    <property type="entry name" value="GLYCERATE KINASE"/>
    <property type="match status" value="1"/>
</dbReference>
<dbReference type="Gene3D" id="3.40.50.10350">
    <property type="entry name" value="Glycerate kinase, domain 1"/>
    <property type="match status" value="1"/>
</dbReference>
<evidence type="ECO:0000256" key="1">
    <source>
        <dbReference type="ARBA" id="ARBA00006284"/>
    </source>
</evidence>
<dbReference type="InterPro" id="IPR036129">
    <property type="entry name" value="Glycerate_kinase_sf"/>
</dbReference>
<name>A0A553K297_9ACTN</name>
<evidence type="ECO:0000313" key="4">
    <source>
        <dbReference type="EMBL" id="TRY18833.1"/>
    </source>
</evidence>
<dbReference type="SUPFAM" id="SSF110738">
    <property type="entry name" value="Glycerate kinase I"/>
    <property type="match status" value="1"/>
</dbReference>
<reference evidence="4 5" key="1">
    <citation type="submission" date="2019-07" db="EMBL/GenBank/DDBJ databases">
        <authorList>
            <person name="Zhou L.-Y."/>
        </authorList>
    </citation>
    <scope>NUCLEOTIDE SEQUENCE [LARGE SCALE GENOMIC DNA]</scope>
    <source>
        <strain evidence="4 5">YIM 101269</strain>
    </source>
</reference>
<dbReference type="InterPro" id="IPR018197">
    <property type="entry name" value="Glycerate_kinase_RE-like"/>
</dbReference>
<dbReference type="OrthoDB" id="3733540at2"/>
<dbReference type="PANTHER" id="PTHR21599">
    <property type="entry name" value="GLYCERATE KINASE"/>
    <property type="match status" value="1"/>
</dbReference>
<evidence type="ECO:0000313" key="5">
    <source>
        <dbReference type="Proteomes" id="UP000317638"/>
    </source>
</evidence>
<keyword evidence="3 4" id="KW-0418">Kinase</keyword>
<keyword evidence="2" id="KW-0808">Transferase</keyword>
<comment type="caution">
    <text evidence="4">The sequence shown here is derived from an EMBL/GenBank/DDBJ whole genome shotgun (WGS) entry which is preliminary data.</text>
</comment>
<gene>
    <name evidence="4" type="ORF">FOJ82_06900</name>
</gene>
<evidence type="ECO:0000256" key="3">
    <source>
        <dbReference type="ARBA" id="ARBA00022777"/>
    </source>
</evidence>
<dbReference type="GO" id="GO:0031388">
    <property type="term" value="P:organic acid phosphorylation"/>
    <property type="evidence" value="ECO:0007669"/>
    <property type="project" value="InterPro"/>
</dbReference>
<dbReference type="RefSeq" id="WP_143937725.1">
    <property type="nucleotide sequence ID" value="NZ_VKKG01000002.1"/>
</dbReference>
<sequence length="285" mass="28542">MAGLGPRSASEVIATAFAEQGAQVAVIPLGSGGDALADALSTIDSAAELVVASDMDALLGSLVAGESPLYLDLTGLAPVPLAELVAAATPEVVGRLRREIGGRPVAAVVPDDGADAPLTGLSGMLAELGRRRGAELSETISEDTRAEKWAAAIGTDPLAPGAGALGGLGAMVQALGGTVTSGLELCLSAYRAPEVMARADVVVTGTAQLDFHAVGGPVVKRLAQLAEGALRPIVVIAGRTFVSARELRLAGIEAAYAVLPGAGDDVPSVEQLAAAAQQVATTWRW</sequence>
<dbReference type="AlphaFoldDB" id="A0A553K297"/>